<dbReference type="AlphaFoldDB" id="A0A6I6MJ10"/>
<evidence type="ECO:0000256" key="14">
    <source>
        <dbReference type="RuleBase" id="RU003914"/>
    </source>
</evidence>
<dbReference type="InterPro" id="IPR036611">
    <property type="entry name" value="Trigger_fac_ribosome-bd_sf"/>
</dbReference>
<reference evidence="18" key="1">
    <citation type="submission" date="2019-12" db="EMBL/GenBank/DDBJ databases">
        <title>Complete genome of Terracaulis silvestris 0127_4.</title>
        <authorList>
            <person name="Vieira S."/>
            <person name="Riedel T."/>
            <person name="Sproer C."/>
            <person name="Pascual J."/>
            <person name="Boedeker C."/>
            <person name="Overmann J."/>
        </authorList>
    </citation>
    <scope>NUCLEOTIDE SEQUENCE [LARGE SCALE GENOMIC DNA]</scope>
    <source>
        <strain evidence="18">0127_4</strain>
    </source>
</reference>
<keyword evidence="7 12" id="KW-0143">Chaperone</keyword>
<evidence type="ECO:0000256" key="9">
    <source>
        <dbReference type="ARBA" id="ARBA00023306"/>
    </source>
</evidence>
<dbReference type="PANTHER" id="PTHR30560">
    <property type="entry name" value="TRIGGER FACTOR CHAPERONE AND PEPTIDYL-PROLYL CIS/TRANS ISOMERASE"/>
    <property type="match status" value="1"/>
</dbReference>
<evidence type="ECO:0000256" key="5">
    <source>
        <dbReference type="ARBA" id="ARBA00022618"/>
    </source>
</evidence>
<dbReference type="NCBIfam" id="TIGR00115">
    <property type="entry name" value="tig"/>
    <property type="match status" value="1"/>
</dbReference>
<dbReference type="GO" id="GO:0051083">
    <property type="term" value="P:'de novo' cotranslational protein folding"/>
    <property type="evidence" value="ECO:0007669"/>
    <property type="project" value="TreeGrafter"/>
</dbReference>
<evidence type="ECO:0000256" key="1">
    <source>
        <dbReference type="ARBA" id="ARBA00000971"/>
    </source>
</evidence>
<dbReference type="Gene3D" id="1.10.3120.10">
    <property type="entry name" value="Trigger factor, C-terminal domain"/>
    <property type="match status" value="1"/>
</dbReference>
<comment type="catalytic activity">
    <reaction evidence="1 12 13">
        <text>[protein]-peptidylproline (omega=180) = [protein]-peptidylproline (omega=0)</text>
        <dbReference type="Rhea" id="RHEA:16237"/>
        <dbReference type="Rhea" id="RHEA-COMP:10747"/>
        <dbReference type="Rhea" id="RHEA-COMP:10748"/>
        <dbReference type="ChEBI" id="CHEBI:83833"/>
        <dbReference type="ChEBI" id="CHEBI:83834"/>
        <dbReference type="EC" id="5.2.1.8"/>
    </reaction>
</comment>
<evidence type="ECO:0000256" key="11">
    <source>
        <dbReference type="ARBA" id="ARBA00029986"/>
    </source>
</evidence>
<dbReference type="GO" id="GO:0003755">
    <property type="term" value="F:peptidyl-prolyl cis-trans isomerase activity"/>
    <property type="evidence" value="ECO:0007669"/>
    <property type="project" value="UniProtKB-UniRule"/>
</dbReference>
<feature type="region of interest" description="Disordered" evidence="15">
    <location>
        <begin position="432"/>
        <end position="463"/>
    </location>
</feature>
<dbReference type="Pfam" id="PF05697">
    <property type="entry name" value="Trigger_N"/>
    <property type="match status" value="1"/>
</dbReference>
<dbReference type="InterPro" id="IPR027304">
    <property type="entry name" value="Trigger_fact/SurA_dom_sf"/>
</dbReference>
<evidence type="ECO:0000256" key="6">
    <source>
        <dbReference type="ARBA" id="ARBA00023110"/>
    </source>
</evidence>
<dbReference type="Gene3D" id="3.10.50.40">
    <property type="match status" value="1"/>
</dbReference>
<dbReference type="SUPFAM" id="SSF102735">
    <property type="entry name" value="Trigger factor ribosome-binding domain"/>
    <property type="match status" value="1"/>
</dbReference>
<keyword evidence="5 12" id="KW-0132">Cell division</keyword>
<evidence type="ECO:0000256" key="3">
    <source>
        <dbReference type="ARBA" id="ARBA00013194"/>
    </source>
</evidence>
<evidence type="ECO:0000256" key="15">
    <source>
        <dbReference type="SAM" id="MobiDB-lite"/>
    </source>
</evidence>
<comment type="domain">
    <text evidence="12">Consists of 3 domains; the N-terminus binds the ribosome, the middle domain has PPIase activity, while the C-terminus has intrinsic chaperone activity on its own.</text>
</comment>
<evidence type="ECO:0000313" key="18">
    <source>
        <dbReference type="Proteomes" id="UP000431269"/>
    </source>
</evidence>
<dbReference type="GO" id="GO:0051301">
    <property type="term" value="P:cell division"/>
    <property type="evidence" value="ECO:0007669"/>
    <property type="project" value="UniProtKB-KW"/>
</dbReference>
<comment type="similarity">
    <text evidence="2 12 14">Belongs to the FKBP-type PPIase family. Tig subfamily.</text>
</comment>
<evidence type="ECO:0000259" key="16">
    <source>
        <dbReference type="PROSITE" id="PS50059"/>
    </source>
</evidence>
<dbReference type="GO" id="GO:0015031">
    <property type="term" value="P:protein transport"/>
    <property type="evidence" value="ECO:0007669"/>
    <property type="project" value="UniProtKB-UniRule"/>
</dbReference>
<evidence type="ECO:0000256" key="2">
    <source>
        <dbReference type="ARBA" id="ARBA00005464"/>
    </source>
</evidence>
<evidence type="ECO:0000256" key="10">
    <source>
        <dbReference type="ARBA" id="ARBA00024849"/>
    </source>
</evidence>
<dbReference type="KEGG" id="tsv:DSM104635_01952"/>
<dbReference type="EC" id="5.2.1.8" evidence="3 12"/>
<dbReference type="Proteomes" id="UP000431269">
    <property type="component" value="Chromosome"/>
</dbReference>
<organism evidence="17 18">
    <name type="scientific">Terricaulis silvestris</name>
    <dbReference type="NCBI Taxonomy" id="2686094"/>
    <lineage>
        <taxon>Bacteria</taxon>
        <taxon>Pseudomonadati</taxon>
        <taxon>Pseudomonadota</taxon>
        <taxon>Alphaproteobacteria</taxon>
        <taxon>Caulobacterales</taxon>
        <taxon>Caulobacteraceae</taxon>
        <taxon>Terricaulis</taxon>
    </lineage>
</organism>
<dbReference type="InterPro" id="IPR001179">
    <property type="entry name" value="PPIase_FKBP_dom"/>
</dbReference>
<evidence type="ECO:0000256" key="7">
    <source>
        <dbReference type="ARBA" id="ARBA00023186"/>
    </source>
</evidence>
<dbReference type="HAMAP" id="MF_00303">
    <property type="entry name" value="Trigger_factor_Tig"/>
    <property type="match status" value="1"/>
</dbReference>
<dbReference type="GO" id="GO:0043335">
    <property type="term" value="P:protein unfolding"/>
    <property type="evidence" value="ECO:0007669"/>
    <property type="project" value="TreeGrafter"/>
</dbReference>
<keyword evidence="9 12" id="KW-0131">Cell cycle</keyword>
<keyword evidence="6 12" id="KW-0697">Rotamase</keyword>
<dbReference type="PIRSF" id="PIRSF003095">
    <property type="entry name" value="Trigger_factor"/>
    <property type="match status" value="1"/>
</dbReference>
<feature type="domain" description="PPIase FKBP-type" evidence="16">
    <location>
        <begin position="164"/>
        <end position="232"/>
    </location>
</feature>
<dbReference type="GO" id="GO:0043022">
    <property type="term" value="F:ribosome binding"/>
    <property type="evidence" value="ECO:0007669"/>
    <property type="project" value="TreeGrafter"/>
</dbReference>
<proteinExistence type="inferred from homology"/>
<dbReference type="GO" id="GO:0044183">
    <property type="term" value="F:protein folding chaperone"/>
    <property type="evidence" value="ECO:0007669"/>
    <property type="project" value="TreeGrafter"/>
</dbReference>
<dbReference type="Pfam" id="PF05698">
    <property type="entry name" value="Trigger_C"/>
    <property type="match status" value="1"/>
</dbReference>
<dbReference type="PROSITE" id="PS50059">
    <property type="entry name" value="FKBP_PPIASE"/>
    <property type="match status" value="1"/>
</dbReference>
<dbReference type="InterPro" id="IPR046357">
    <property type="entry name" value="PPIase_dom_sf"/>
</dbReference>
<evidence type="ECO:0000256" key="13">
    <source>
        <dbReference type="PROSITE-ProRule" id="PRU00277"/>
    </source>
</evidence>
<keyword evidence="12" id="KW-0963">Cytoplasm</keyword>
<dbReference type="InterPro" id="IPR008881">
    <property type="entry name" value="Trigger_fac_ribosome-bd_bac"/>
</dbReference>
<dbReference type="InterPro" id="IPR037041">
    <property type="entry name" value="Trigger_fac_C_sf"/>
</dbReference>
<accession>A0A6I6MJ10</accession>
<dbReference type="InterPro" id="IPR005215">
    <property type="entry name" value="Trig_fac"/>
</dbReference>
<evidence type="ECO:0000256" key="8">
    <source>
        <dbReference type="ARBA" id="ARBA00023235"/>
    </source>
</evidence>
<dbReference type="Pfam" id="PF00254">
    <property type="entry name" value="FKBP_C"/>
    <property type="match status" value="1"/>
</dbReference>
<dbReference type="PANTHER" id="PTHR30560:SF3">
    <property type="entry name" value="TRIGGER FACTOR-LIKE PROTEIN TIG, CHLOROPLASTIC"/>
    <property type="match status" value="1"/>
</dbReference>
<evidence type="ECO:0000256" key="4">
    <source>
        <dbReference type="ARBA" id="ARBA00016902"/>
    </source>
</evidence>
<dbReference type="Gene3D" id="3.30.70.1050">
    <property type="entry name" value="Trigger factor ribosome-binding domain"/>
    <property type="match status" value="1"/>
</dbReference>
<sequence>MQLTERRSEGLLRVYDVVVPASELQQKLNAKIAEVQPNVRLNGFRPGKVPVSHIRKVYGPSMMQDIVNETVQRSARESLEKVRAASEPSLDLKSDMQKVVDGTQDLQFELSLEVMPDFEPVDLKTISITRPVAAVTDAQVEEELAKIAQANRGFEDKDGPAADGDELNIDFVGRLGDEAFEGGSAQGARLVIGSKQFIPGFEEQLVGAKAGEERVLSVTFPDDYAAANLKGKAATFETKINAVRKPKEGAPDDAWAAQLGFDSLPALRDALKQRIENEHGAQSRAKAKRALFDTFDAQHDFELPPRMVDAEFNQIWRQVEGDRAAGRADPSDEGKSDDDLKAEYRNIAERRVRLGLLLAEIGRRNKIEVTDEEVGREISAQARQFPGQERQVIEAYQRNPQLVAQVRAPLYEEKVVSFILELIKVTNNEVSREELFTEDEPPVPQTEAKPKKTKKAKAEKAED</sequence>
<evidence type="ECO:0000313" key="17">
    <source>
        <dbReference type="EMBL" id="QGZ95110.1"/>
    </source>
</evidence>
<feature type="region of interest" description="Disordered" evidence="15">
    <location>
        <begin position="321"/>
        <end position="340"/>
    </location>
</feature>
<name>A0A6I6MJ10_9CAUL</name>
<gene>
    <name evidence="12 17" type="primary">tig</name>
    <name evidence="17" type="ORF">DSM104635_01952</name>
</gene>
<evidence type="ECO:0000256" key="12">
    <source>
        <dbReference type="HAMAP-Rule" id="MF_00303"/>
    </source>
</evidence>
<keyword evidence="8 12" id="KW-0413">Isomerase</keyword>
<dbReference type="EMBL" id="CP047045">
    <property type="protein sequence ID" value="QGZ95110.1"/>
    <property type="molecule type" value="Genomic_DNA"/>
</dbReference>
<dbReference type="SUPFAM" id="SSF54534">
    <property type="entry name" value="FKBP-like"/>
    <property type="match status" value="1"/>
</dbReference>
<protein>
    <recommendedName>
        <fullName evidence="4 12">Trigger factor</fullName>
        <shortName evidence="12">TF</shortName>
        <ecNumber evidence="3 12">5.2.1.8</ecNumber>
    </recommendedName>
    <alternativeName>
        <fullName evidence="11 12">PPIase</fullName>
    </alternativeName>
</protein>
<dbReference type="SUPFAM" id="SSF109998">
    <property type="entry name" value="Triger factor/SurA peptide-binding domain-like"/>
    <property type="match status" value="1"/>
</dbReference>
<dbReference type="InterPro" id="IPR008880">
    <property type="entry name" value="Trigger_fac_C"/>
</dbReference>
<keyword evidence="18" id="KW-1185">Reference proteome</keyword>
<dbReference type="GO" id="GO:0005737">
    <property type="term" value="C:cytoplasm"/>
    <property type="evidence" value="ECO:0007669"/>
    <property type="project" value="UniProtKB-SubCell"/>
</dbReference>
<dbReference type="FunFam" id="3.10.50.40:FF:000001">
    <property type="entry name" value="Trigger factor"/>
    <property type="match status" value="1"/>
</dbReference>
<comment type="function">
    <text evidence="10 12">Involved in protein export. Acts as a chaperone by maintaining the newly synthesized protein in an open conformation. Functions as a peptidyl-prolyl cis-trans isomerase.</text>
</comment>
<comment type="subcellular location">
    <subcellularLocation>
        <location evidence="12">Cytoplasm</location>
    </subcellularLocation>
    <text evidence="12">About half TF is bound to the ribosome near the polypeptide exit tunnel while the other half is free in the cytoplasm.</text>
</comment>